<evidence type="ECO:0000256" key="6">
    <source>
        <dbReference type="ARBA" id="ARBA00031424"/>
    </source>
</evidence>
<dbReference type="Gene3D" id="2.60.120.10">
    <property type="entry name" value="Jelly Rolls"/>
    <property type="match status" value="1"/>
</dbReference>
<dbReference type="AlphaFoldDB" id="A0A4V3NZR2"/>
<comment type="caution">
    <text evidence="9">The sequence shown here is derived from an EMBL/GenBank/DDBJ whole genome shotgun (WGS) entry which is preliminary data.</text>
</comment>
<dbReference type="EC" id="5.1.3.13" evidence="3"/>
<dbReference type="SUPFAM" id="SSF51182">
    <property type="entry name" value="RmlC-like cupins"/>
    <property type="match status" value="1"/>
</dbReference>
<dbReference type="Proteomes" id="UP000306416">
    <property type="component" value="Unassembled WGS sequence"/>
</dbReference>
<dbReference type="GO" id="GO:0008830">
    <property type="term" value="F:dTDP-4-dehydrorhamnose 3,5-epimerase activity"/>
    <property type="evidence" value="ECO:0007669"/>
    <property type="project" value="UniProtKB-EC"/>
</dbReference>
<evidence type="ECO:0000256" key="1">
    <source>
        <dbReference type="ARBA" id="ARBA00001298"/>
    </source>
</evidence>
<dbReference type="GO" id="GO:0019305">
    <property type="term" value="P:dTDP-rhamnose biosynthetic process"/>
    <property type="evidence" value="ECO:0007669"/>
    <property type="project" value="TreeGrafter"/>
</dbReference>
<dbReference type="PANTHER" id="PTHR21047">
    <property type="entry name" value="DTDP-6-DEOXY-D-GLUCOSE-3,5 EPIMERASE"/>
    <property type="match status" value="1"/>
</dbReference>
<dbReference type="InterPro" id="IPR014710">
    <property type="entry name" value="RmlC-like_jellyroll"/>
</dbReference>
<evidence type="ECO:0000256" key="7">
    <source>
        <dbReference type="ARBA" id="ARBA00033311"/>
    </source>
</evidence>
<evidence type="ECO:0000313" key="9">
    <source>
        <dbReference type="EMBL" id="TGU72632.1"/>
    </source>
</evidence>
<keyword evidence="10" id="KW-1185">Reference proteome</keyword>
<dbReference type="GO" id="GO:0000271">
    <property type="term" value="P:polysaccharide biosynthetic process"/>
    <property type="evidence" value="ECO:0007669"/>
    <property type="project" value="TreeGrafter"/>
</dbReference>
<accession>A0A4V3NZR2</accession>
<reference evidence="9 10" key="1">
    <citation type="submission" date="2019-04" db="EMBL/GenBank/DDBJ databases">
        <title>Geobacter oryzae sp. nov., ferric-reducing bacteria isolated from paddy soil.</title>
        <authorList>
            <person name="Xu Z."/>
            <person name="Masuda Y."/>
            <person name="Itoh H."/>
            <person name="Senoo K."/>
        </authorList>
    </citation>
    <scope>NUCLEOTIDE SEQUENCE [LARGE SCALE GENOMIC DNA]</scope>
    <source>
        <strain evidence="9 10">Red111</strain>
    </source>
</reference>
<protein>
    <recommendedName>
        <fullName evidence="4">dTDP-4-dehydrorhamnose 3,5-epimerase</fullName>
        <ecNumber evidence="3">5.1.3.13</ecNumber>
    </recommendedName>
    <alternativeName>
        <fullName evidence="6">Thymidine diphospho-4-keto-rhamnose 3,5-epimerase</fullName>
    </alternativeName>
    <alternativeName>
        <fullName evidence="5">dTDP-4-keto-6-deoxyglucose 3,5-epimerase</fullName>
    </alternativeName>
    <alternativeName>
        <fullName evidence="7">dTDP-6-deoxy-D-xylo-4-hexulose 3,5-epimerase</fullName>
    </alternativeName>
</protein>
<evidence type="ECO:0000256" key="2">
    <source>
        <dbReference type="ARBA" id="ARBA00001997"/>
    </source>
</evidence>
<dbReference type="PANTHER" id="PTHR21047:SF2">
    <property type="entry name" value="THYMIDINE DIPHOSPHO-4-KETO-RHAMNOSE 3,5-EPIMERASE"/>
    <property type="match status" value="1"/>
</dbReference>
<sequence>MSDTLVYKKGRIHDVVCKPLGKFLDERGWLTELFRSDELEPSVMPAMAYISMTLPGVARGPHEHVDQTDLFCFMGPSNFKVYLWDARPDSPSCGVKQVLYAGADAPMMVIVPPGVVHAYRNVGLESGIVFNAPNRLYAGEGKRETVDEIRHEELVDSPFQLD</sequence>
<name>A0A4V3NZR2_9BACT</name>
<comment type="catalytic activity">
    <reaction evidence="1">
        <text>dTDP-4-dehydro-6-deoxy-alpha-D-glucose = dTDP-4-dehydro-beta-L-rhamnose</text>
        <dbReference type="Rhea" id="RHEA:16969"/>
        <dbReference type="ChEBI" id="CHEBI:57649"/>
        <dbReference type="ChEBI" id="CHEBI:62830"/>
        <dbReference type="EC" id="5.1.3.13"/>
    </reaction>
</comment>
<dbReference type="Pfam" id="PF00908">
    <property type="entry name" value="dTDP_sugar_isom"/>
    <property type="match status" value="1"/>
</dbReference>
<dbReference type="RefSeq" id="WP_135870107.1">
    <property type="nucleotide sequence ID" value="NZ_SRSC01000002.1"/>
</dbReference>
<proteinExistence type="predicted"/>
<evidence type="ECO:0000256" key="4">
    <source>
        <dbReference type="ARBA" id="ARBA00019595"/>
    </source>
</evidence>
<feature type="site" description="Participates in a stacking interaction with the thymidine ring of dTDP-4-oxo-6-deoxyglucose" evidence="8">
    <location>
        <position position="137"/>
    </location>
</feature>
<comment type="function">
    <text evidence="2">Catalyzes the epimerization of the C3' and C5'positions of dTDP-6-deoxy-D-xylo-4-hexulose, forming dTDP-6-deoxy-L-lyxo-4-hexulose.</text>
</comment>
<dbReference type="InterPro" id="IPR011051">
    <property type="entry name" value="RmlC_Cupin_sf"/>
</dbReference>
<dbReference type="GO" id="GO:0005829">
    <property type="term" value="C:cytosol"/>
    <property type="evidence" value="ECO:0007669"/>
    <property type="project" value="TreeGrafter"/>
</dbReference>
<evidence type="ECO:0000256" key="3">
    <source>
        <dbReference type="ARBA" id="ARBA00012098"/>
    </source>
</evidence>
<evidence type="ECO:0000313" key="10">
    <source>
        <dbReference type="Proteomes" id="UP000306416"/>
    </source>
</evidence>
<evidence type="ECO:0000256" key="5">
    <source>
        <dbReference type="ARBA" id="ARBA00029758"/>
    </source>
</evidence>
<organism evidence="9 10">
    <name type="scientific">Geomonas terrae</name>
    <dbReference type="NCBI Taxonomy" id="2562681"/>
    <lineage>
        <taxon>Bacteria</taxon>
        <taxon>Pseudomonadati</taxon>
        <taxon>Thermodesulfobacteriota</taxon>
        <taxon>Desulfuromonadia</taxon>
        <taxon>Geobacterales</taxon>
        <taxon>Geobacteraceae</taxon>
        <taxon>Geomonas</taxon>
    </lineage>
</organism>
<evidence type="ECO:0000256" key="8">
    <source>
        <dbReference type="PIRSR" id="PIRSR600888-3"/>
    </source>
</evidence>
<dbReference type="InterPro" id="IPR000888">
    <property type="entry name" value="RmlC-like"/>
</dbReference>
<gene>
    <name evidence="9" type="ORF">E4633_10045</name>
</gene>
<dbReference type="EMBL" id="SRSC01000002">
    <property type="protein sequence ID" value="TGU72632.1"/>
    <property type="molecule type" value="Genomic_DNA"/>
</dbReference>